<feature type="domain" description="PPIase FKBP-type" evidence="9">
    <location>
        <begin position="184"/>
        <end position="270"/>
    </location>
</feature>
<gene>
    <name evidence="10" type="ORF">KEM10_06655</name>
</gene>
<evidence type="ECO:0000313" key="11">
    <source>
        <dbReference type="Proteomes" id="UP000708576"/>
    </source>
</evidence>
<dbReference type="PANTHER" id="PTHR43811:SF19">
    <property type="entry name" value="39 KDA FK506-BINDING NUCLEAR PROTEIN"/>
    <property type="match status" value="1"/>
</dbReference>
<feature type="chain" id="PRO_5045403257" description="Peptidyl-prolyl cis-trans isomerase" evidence="8">
    <location>
        <begin position="22"/>
        <end position="274"/>
    </location>
</feature>
<feature type="coiled-coil region" evidence="7">
    <location>
        <begin position="135"/>
        <end position="162"/>
    </location>
</feature>
<evidence type="ECO:0000256" key="5">
    <source>
        <dbReference type="PROSITE-ProRule" id="PRU00277"/>
    </source>
</evidence>
<dbReference type="GO" id="GO:0016853">
    <property type="term" value="F:isomerase activity"/>
    <property type="evidence" value="ECO:0007669"/>
    <property type="project" value="UniProtKB-KW"/>
</dbReference>
<dbReference type="EMBL" id="JAGUCO010000003">
    <property type="protein sequence ID" value="MBS2097956.1"/>
    <property type="molecule type" value="Genomic_DNA"/>
</dbReference>
<evidence type="ECO:0000256" key="1">
    <source>
        <dbReference type="ARBA" id="ARBA00000971"/>
    </source>
</evidence>
<keyword evidence="7" id="KW-0175">Coiled coil</keyword>
<dbReference type="InterPro" id="IPR046357">
    <property type="entry name" value="PPIase_dom_sf"/>
</dbReference>
<evidence type="ECO:0000256" key="3">
    <source>
        <dbReference type="ARBA" id="ARBA00023110"/>
    </source>
</evidence>
<keyword evidence="3 5" id="KW-0697">Rotamase</keyword>
<sequence>MKLSNLLVAALALVVVLSSCSRVPRTGKMDFKNQTDSVSYALGFVMANNMKKEWERLPFEMDSLAYIDMAKAISKRKLDENFKNYQVKQFEDLNEEAFFKGFLNQMAYGKSYFTDMNADIILRKAYQEVKTKRDEERKEEAAKNLEEGKKFLEENKKRSEVVETESGLQYEIIREGNGPVAEKMDKVRCTYHGTLLDGTVFDSSIEKGDTTQFRVMGVIKGWTEALQLMPEGSKWRLYVPSELAYGDKGSGQKIGPNETLIFDIDLVEVEKEKK</sequence>
<dbReference type="InterPro" id="IPR000774">
    <property type="entry name" value="PPIase_FKBP_N"/>
</dbReference>
<proteinExistence type="inferred from homology"/>
<evidence type="ECO:0000256" key="8">
    <source>
        <dbReference type="SAM" id="SignalP"/>
    </source>
</evidence>
<evidence type="ECO:0000256" key="7">
    <source>
        <dbReference type="SAM" id="Coils"/>
    </source>
</evidence>
<comment type="caution">
    <text evidence="10">The sequence shown here is derived from an EMBL/GenBank/DDBJ whole genome shotgun (WGS) entry which is preliminary data.</text>
</comment>
<dbReference type="EC" id="5.2.1.8" evidence="6"/>
<comment type="catalytic activity">
    <reaction evidence="1 5 6">
        <text>[protein]-peptidylproline (omega=180) = [protein]-peptidylproline (omega=0)</text>
        <dbReference type="Rhea" id="RHEA:16237"/>
        <dbReference type="Rhea" id="RHEA-COMP:10747"/>
        <dbReference type="Rhea" id="RHEA-COMP:10748"/>
        <dbReference type="ChEBI" id="CHEBI:83833"/>
        <dbReference type="ChEBI" id="CHEBI:83834"/>
        <dbReference type="EC" id="5.2.1.8"/>
    </reaction>
</comment>
<evidence type="ECO:0000256" key="6">
    <source>
        <dbReference type="RuleBase" id="RU003915"/>
    </source>
</evidence>
<dbReference type="Pfam" id="PF01346">
    <property type="entry name" value="FKBP_N"/>
    <property type="match status" value="1"/>
</dbReference>
<dbReference type="SUPFAM" id="SSF54534">
    <property type="entry name" value="FKBP-like"/>
    <property type="match status" value="1"/>
</dbReference>
<comment type="similarity">
    <text evidence="2 6">Belongs to the FKBP-type PPIase family.</text>
</comment>
<protein>
    <recommendedName>
        <fullName evidence="6">Peptidyl-prolyl cis-trans isomerase</fullName>
        <ecNumber evidence="6">5.2.1.8</ecNumber>
    </recommendedName>
</protein>
<keyword evidence="11" id="KW-1185">Reference proteome</keyword>
<dbReference type="Gene3D" id="1.10.287.460">
    <property type="entry name" value="Peptidyl-prolyl cis-trans isomerase, FKBP-type, N-terminal domain"/>
    <property type="match status" value="1"/>
</dbReference>
<dbReference type="InterPro" id="IPR036944">
    <property type="entry name" value="PPIase_FKBP_N_sf"/>
</dbReference>
<organism evidence="10 11">
    <name type="scientific">Carboxylicivirga linearis</name>
    <dbReference type="NCBI Taxonomy" id="1628157"/>
    <lineage>
        <taxon>Bacteria</taxon>
        <taxon>Pseudomonadati</taxon>
        <taxon>Bacteroidota</taxon>
        <taxon>Bacteroidia</taxon>
        <taxon>Marinilabiliales</taxon>
        <taxon>Marinilabiliaceae</taxon>
        <taxon>Carboxylicivirga</taxon>
    </lineage>
</organism>
<accession>A0ABS5JSR4</accession>
<dbReference type="PROSITE" id="PS50059">
    <property type="entry name" value="FKBP_PPIASE"/>
    <property type="match status" value="1"/>
</dbReference>
<dbReference type="PROSITE" id="PS51257">
    <property type="entry name" value="PROKAR_LIPOPROTEIN"/>
    <property type="match status" value="1"/>
</dbReference>
<evidence type="ECO:0000256" key="4">
    <source>
        <dbReference type="ARBA" id="ARBA00023235"/>
    </source>
</evidence>
<evidence type="ECO:0000256" key="2">
    <source>
        <dbReference type="ARBA" id="ARBA00006577"/>
    </source>
</evidence>
<evidence type="ECO:0000313" key="10">
    <source>
        <dbReference type="EMBL" id="MBS2097956.1"/>
    </source>
</evidence>
<feature type="signal peptide" evidence="8">
    <location>
        <begin position="1"/>
        <end position="21"/>
    </location>
</feature>
<reference evidence="10 11" key="1">
    <citation type="journal article" date="2015" name="Int. J. Syst. Evol. Microbiol.">
        <title>Carboxylicivirga linearis sp. nov., isolated from a sea cucumber culture pond.</title>
        <authorList>
            <person name="Wang F.Q."/>
            <person name="Zhou Y.X."/>
            <person name="Lin X.Z."/>
            <person name="Chen G.J."/>
            <person name="Du Z.J."/>
        </authorList>
    </citation>
    <scope>NUCLEOTIDE SEQUENCE [LARGE SCALE GENOMIC DNA]</scope>
    <source>
        <strain evidence="10 11">FB218</strain>
    </source>
</reference>
<evidence type="ECO:0000259" key="9">
    <source>
        <dbReference type="PROSITE" id="PS50059"/>
    </source>
</evidence>
<dbReference type="Gene3D" id="3.10.50.40">
    <property type="match status" value="1"/>
</dbReference>
<dbReference type="InterPro" id="IPR001179">
    <property type="entry name" value="PPIase_FKBP_dom"/>
</dbReference>
<dbReference type="RefSeq" id="WP_212215099.1">
    <property type="nucleotide sequence ID" value="NZ_JAGUCO010000003.1"/>
</dbReference>
<name>A0ABS5JSR4_9BACT</name>
<keyword evidence="8" id="KW-0732">Signal</keyword>
<dbReference type="PANTHER" id="PTHR43811">
    <property type="entry name" value="FKBP-TYPE PEPTIDYL-PROLYL CIS-TRANS ISOMERASE FKPA"/>
    <property type="match status" value="1"/>
</dbReference>
<dbReference type="Pfam" id="PF00254">
    <property type="entry name" value="FKBP_C"/>
    <property type="match status" value="1"/>
</dbReference>
<dbReference type="Proteomes" id="UP000708576">
    <property type="component" value="Unassembled WGS sequence"/>
</dbReference>
<keyword evidence="4 5" id="KW-0413">Isomerase</keyword>